<name>A0A485LRW9_9STRA</name>
<gene>
    <name evidence="2" type="primary">Aste57867_24984</name>
    <name evidence="1" type="ORF">As57867_024906</name>
    <name evidence="2" type="ORF">ASTE57867_24984</name>
</gene>
<protein>
    <submittedName>
        <fullName evidence="2">Aste57867_24984 protein</fullName>
    </submittedName>
</protein>
<sequence length="438" mass="50135">MSLDSLTRWACPTHNDQFSQSAQFAKYNSNTSDWMQMLMLWDFAQWERFHAHFASSDAMEQQCVYVLFCADEEPDAALLEEDVAALVDILDRDFTTTGTAAPAKKATRKRAEHEVRYLRSQVEDYTRQLALLQDVNPTKRPSEWKMRSKRQASERMAAEEENEVLRNMLEQNKRMAESLMKIVSKRPKLANSTYLEDWRANKLAADPAQRRAGFHAIVDAKYAQLEHVFIQHGLIDKEETVGLQTNVSYDERLDDIVFEAVLVEGGDLPYRACADLLWLAYGVPTESETESNAVMETFGPDAMQLKVSTQFKKYNVTVHERIACKRYTEPNRVVMVFSSILEDELYPYPNGVYVSRETSWLVVSPDGDAHFKVQYFASGSLPCKSSHDGFQFSDDDIRTMAFAEHIMANYRRMADLFKAYLMELVAADDNVGLPPPTI</sequence>
<dbReference type="OrthoDB" id="72677at2759"/>
<evidence type="ECO:0000313" key="1">
    <source>
        <dbReference type="EMBL" id="KAF0682971.1"/>
    </source>
</evidence>
<dbReference type="EMBL" id="CAADRA010007504">
    <property type="protein sequence ID" value="VFU01615.1"/>
    <property type="molecule type" value="Genomic_DNA"/>
</dbReference>
<evidence type="ECO:0000313" key="2">
    <source>
        <dbReference type="EMBL" id="VFU01615.1"/>
    </source>
</evidence>
<reference evidence="2 3" key="1">
    <citation type="submission" date="2019-03" db="EMBL/GenBank/DDBJ databases">
        <authorList>
            <person name="Gaulin E."/>
            <person name="Dumas B."/>
        </authorList>
    </citation>
    <scope>NUCLEOTIDE SEQUENCE [LARGE SCALE GENOMIC DNA]</scope>
    <source>
        <strain evidence="2">CBS 568.67</strain>
    </source>
</reference>
<keyword evidence="3" id="KW-1185">Reference proteome</keyword>
<dbReference type="Proteomes" id="UP000332933">
    <property type="component" value="Unassembled WGS sequence"/>
</dbReference>
<organism evidence="2 3">
    <name type="scientific">Aphanomyces stellatus</name>
    <dbReference type="NCBI Taxonomy" id="120398"/>
    <lineage>
        <taxon>Eukaryota</taxon>
        <taxon>Sar</taxon>
        <taxon>Stramenopiles</taxon>
        <taxon>Oomycota</taxon>
        <taxon>Saprolegniomycetes</taxon>
        <taxon>Saprolegniales</taxon>
        <taxon>Verrucalvaceae</taxon>
        <taxon>Aphanomyces</taxon>
    </lineage>
</organism>
<evidence type="ECO:0000313" key="3">
    <source>
        <dbReference type="Proteomes" id="UP000332933"/>
    </source>
</evidence>
<reference evidence="1" key="2">
    <citation type="submission" date="2019-06" db="EMBL/GenBank/DDBJ databases">
        <title>Genomics analysis of Aphanomyces spp. identifies a new class of oomycete effector associated with host adaptation.</title>
        <authorList>
            <person name="Gaulin E."/>
        </authorList>
    </citation>
    <scope>NUCLEOTIDE SEQUENCE</scope>
    <source>
        <strain evidence="1">CBS 578.67</strain>
    </source>
</reference>
<dbReference type="AlphaFoldDB" id="A0A485LRW9"/>
<dbReference type="EMBL" id="VJMH01007478">
    <property type="protein sequence ID" value="KAF0682971.1"/>
    <property type="molecule type" value="Genomic_DNA"/>
</dbReference>
<proteinExistence type="predicted"/>
<accession>A0A485LRW9</accession>